<evidence type="ECO:0000256" key="3">
    <source>
        <dbReference type="ARBA" id="ARBA00023027"/>
    </source>
</evidence>
<dbReference type="PANTHER" id="PTHR43180:SF28">
    <property type="entry name" value="NAD(P)-BINDING ROSSMANN-FOLD SUPERFAMILY PROTEIN"/>
    <property type="match status" value="1"/>
</dbReference>
<evidence type="ECO:0000256" key="1">
    <source>
        <dbReference type="ARBA" id="ARBA00006484"/>
    </source>
</evidence>
<dbReference type="GO" id="GO:0047936">
    <property type="term" value="F:glucose 1-dehydrogenase [NAD(P)+] activity"/>
    <property type="evidence" value="ECO:0007669"/>
    <property type="project" value="UniProtKB-EC"/>
</dbReference>
<keyword evidence="2 6" id="KW-0560">Oxidoreductase</keyword>
<keyword evidence="4" id="KW-0443">Lipid metabolism</keyword>
<gene>
    <name evidence="6" type="ORF">NI17_005645</name>
</gene>
<dbReference type="SUPFAM" id="SSF51735">
    <property type="entry name" value="NAD(P)-binding Rossmann-fold domains"/>
    <property type="match status" value="1"/>
</dbReference>
<dbReference type="RefSeq" id="WP_068692383.1">
    <property type="nucleotide sequence ID" value="NZ_CP063196.1"/>
</dbReference>
<dbReference type="EMBL" id="CP063196">
    <property type="protein sequence ID" value="UOE20688.1"/>
    <property type="molecule type" value="Genomic_DNA"/>
</dbReference>
<dbReference type="AlphaFoldDB" id="A0A399G6E8"/>
<dbReference type="OrthoDB" id="658698at2"/>
<dbReference type="InterPro" id="IPR036291">
    <property type="entry name" value="NAD(P)-bd_dom_sf"/>
</dbReference>
<dbReference type="NCBIfam" id="NF005559">
    <property type="entry name" value="PRK07231.1"/>
    <property type="match status" value="1"/>
</dbReference>
<dbReference type="PANTHER" id="PTHR43180">
    <property type="entry name" value="3-OXOACYL-(ACYL-CARRIER-PROTEIN) REDUCTASE (AFU_ORTHOLOGUE AFUA_6G11210)"/>
    <property type="match status" value="1"/>
</dbReference>
<evidence type="ECO:0000256" key="5">
    <source>
        <dbReference type="ARBA" id="ARBA00023221"/>
    </source>
</evidence>
<dbReference type="FunFam" id="3.40.50.720:FF:000084">
    <property type="entry name" value="Short-chain dehydrogenase reductase"/>
    <property type="match status" value="1"/>
</dbReference>
<dbReference type="KEGG" id="thao:NI17_005645"/>
<organism evidence="6 7">
    <name type="scientific">Thermobifida halotolerans</name>
    <dbReference type="NCBI Taxonomy" id="483545"/>
    <lineage>
        <taxon>Bacteria</taxon>
        <taxon>Bacillati</taxon>
        <taxon>Actinomycetota</taxon>
        <taxon>Actinomycetes</taxon>
        <taxon>Streptosporangiales</taxon>
        <taxon>Nocardiopsidaceae</taxon>
        <taxon>Thermobifida</taxon>
    </lineage>
</organism>
<evidence type="ECO:0000313" key="6">
    <source>
        <dbReference type="EMBL" id="UOE20688.1"/>
    </source>
</evidence>
<proteinExistence type="inferred from homology"/>
<accession>A0A399G6E8</accession>
<dbReference type="Pfam" id="PF13561">
    <property type="entry name" value="adh_short_C2"/>
    <property type="match status" value="1"/>
</dbReference>
<dbReference type="PRINTS" id="PR00081">
    <property type="entry name" value="GDHRDH"/>
</dbReference>
<dbReference type="Proteomes" id="UP000265719">
    <property type="component" value="Chromosome"/>
</dbReference>
<dbReference type="Gene3D" id="3.40.50.720">
    <property type="entry name" value="NAD(P)-binding Rossmann-like Domain"/>
    <property type="match status" value="1"/>
</dbReference>
<evidence type="ECO:0000256" key="4">
    <source>
        <dbReference type="ARBA" id="ARBA00023098"/>
    </source>
</evidence>
<dbReference type="EC" id="1.1.1.47" evidence="6"/>
<sequence>MTERLRGRVAAITGGASGIGEATARRFHAEGASVVIADVQDEAGQALAGELGERALFVRTDVSREEDVAALVDTAVDRFGRLDVMFNNAGIMGALGPIDATRLSDADLTIAVNLRGVICGMKHAARVMKPRRSGAIISTSSPAGVLGGIGPHIYSAVKAGVIGLSNSVAAELRQHGIRVNTIIPGAVVSPMTAGIVVDDAGDIAGTQEALSRTALMGRPIQPADVAAGALYLASDDAAFVTGVVLPVDAGLTGASRPSPYTSGRYAQPVALLEAGRRIGTDNR</sequence>
<comment type="similarity">
    <text evidence="1">Belongs to the short-chain dehydrogenases/reductases (SDR) family.</text>
</comment>
<keyword evidence="7" id="KW-1185">Reference proteome</keyword>
<dbReference type="InterPro" id="IPR002347">
    <property type="entry name" value="SDR_fam"/>
</dbReference>
<keyword evidence="3" id="KW-0520">NAD</keyword>
<keyword evidence="5" id="KW-0753">Steroid metabolism</keyword>
<dbReference type="GO" id="GO:0008202">
    <property type="term" value="P:steroid metabolic process"/>
    <property type="evidence" value="ECO:0007669"/>
    <property type="project" value="UniProtKB-KW"/>
</dbReference>
<evidence type="ECO:0000256" key="2">
    <source>
        <dbReference type="ARBA" id="ARBA00023002"/>
    </source>
</evidence>
<name>A0A399G6E8_9ACTN</name>
<evidence type="ECO:0000313" key="7">
    <source>
        <dbReference type="Proteomes" id="UP000265719"/>
    </source>
</evidence>
<dbReference type="PRINTS" id="PR00080">
    <property type="entry name" value="SDRFAMILY"/>
</dbReference>
<protein>
    <submittedName>
        <fullName evidence="6">Glucose 1-dehydrogenase</fullName>
        <ecNumber evidence="6">1.1.1.47</ecNumber>
    </submittedName>
</protein>
<reference evidence="6" key="1">
    <citation type="submission" date="2020-10" db="EMBL/GenBank/DDBJ databases">
        <title>De novo genome project of the cellulose decomposer Thermobifida halotolerans type strain.</title>
        <authorList>
            <person name="Nagy I."/>
            <person name="Horvath B."/>
            <person name="Kukolya J."/>
            <person name="Nagy I."/>
            <person name="Orsini M."/>
        </authorList>
    </citation>
    <scope>NUCLEOTIDE SEQUENCE</scope>
    <source>
        <strain evidence="6">DSM 44931</strain>
    </source>
</reference>